<evidence type="ECO:0000256" key="1">
    <source>
        <dbReference type="ARBA" id="ARBA00010169"/>
    </source>
</evidence>
<dbReference type="PANTHER" id="PTHR23419">
    <property type="entry name" value="DIVALENT CATION TOLERANCE CUTA-RELATED"/>
    <property type="match status" value="1"/>
</dbReference>
<reference evidence="2" key="1">
    <citation type="journal article" date="2021" name="PeerJ">
        <title>Extensive microbial diversity within the chicken gut microbiome revealed by metagenomics and culture.</title>
        <authorList>
            <person name="Gilroy R."/>
            <person name="Ravi A."/>
            <person name="Getino M."/>
            <person name="Pursley I."/>
            <person name="Horton D.L."/>
            <person name="Alikhan N.F."/>
            <person name="Baker D."/>
            <person name="Gharbi K."/>
            <person name="Hall N."/>
            <person name="Watson M."/>
            <person name="Adriaenssens E.M."/>
            <person name="Foster-Nyarko E."/>
            <person name="Jarju S."/>
            <person name="Secka A."/>
            <person name="Antonio M."/>
            <person name="Oren A."/>
            <person name="Chaudhuri R.R."/>
            <person name="La Ragione R."/>
            <person name="Hildebrand F."/>
            <person name="Pallen M.J."/>
        </authorList>
    </citation>
    <scope>NUCLEOTIDE SEQUENCE</scope>
    <source>
        <strain evidence="2">ChiHjej13B12-24818</strain>
    </source>
</reference>
<reference evidence="2" key="2">
    <citation type="submission" date="2021-04" db="EMBL/GenBank/DDBJ databases">
        <authorList>
            <person name="Gilroy R."/>
        </authorList>
    </citation>
    <scope>NUCLEOTIDE SEQUENCE</scope>
    <source>
        <strain evidence="2">ChiHjej13B12-24818</strain>
    </source>
</reference>
<dbReference type="InterPro" id="IPR004323">
    <property type="entry name" value="Ion_tolerance_CutA"/>
</dbReference>
<dbReference type="EMBL" id="DWZH01000087">
    <property type="protein sequence ID" value="HJB11015.1"/>
    <property type="molecule type" value="Genomic_DNA"/>
</dbReference>
<evidence type="ECO:0000313" key="3">
    <source>
        <dbReference type="Proteomes" id="UP000823823"/>
    </source>
</evidence>
<dbReference type="InterPro" id="IPR015867">
    <property type="entry name" value="N-reg_PII/ATP_PRibTrfase_C"/>
</dbReference>
<dbReference type="GO" id="GO:0005507">
    <property type="term" value="F:copper ion binding"/>
    <property type="evidence" value="ECO:0007669"/>
    <property type="project" value="TreeGrafter"/>
</dbReference>
<dbReference type="Gene3D" id="3.30.70.120">
    <property type="match status" value="1"/>
</dbReference>
<sequence length="114" mass="12473">MSASEPEFIAAQTTVDRPALAEQLASAAVGSRLAACVQITEATSVYRWEDGIEKDAEQLLTFKTTAQALPGLQRLIEREHPYDEPEFIVLPIVDGSPSYLGWVRDSVRPPADDS</sequence>
<proteinExistence type="inferred from homology"/>
<dbReference type="AlphaFoldDB" id="A0A9D2RPA5"/>
<dbReference type="InterPro" id="IPR011322">
    <property type="entry name" value="N-reg_PII-like_a/b"/>
</dbReference>
<dbReference type="Proteomes" id="UP000823823">
    <property type="component" value="Unassembled WGS sequence"/>
</dbReference>
<dbReference type="PANTHER" id="PTHR23419:SF8">
    <property type="entry name" value="FI09726P"/>
    <property type="match status" value="1"/>
</dbReference>
<evidence type="ECO:0000313" key="2">
    <source>
        <dbReference type="EMBL" id="HJB11015.1"/>
    </source>
</evidence>
<comment type="similarity">
    <text evidence="1">Belongs to the CutA family.</text>
</comment>
<accession>A0A9D2RPA5</accession>
<organism evidence="2 3">
    <name type="scientific">Candidatus Brachybacterium merdavium</name>
    <dbReference type="NCBI Taxonomy" id="2838513"/>
    <lineage>
        <taxon>Bacteria</taxon>
        <taxon>Bacillati</taxon>
        <taxon>Actinomycetota</taxon>
        <taxon>Actinomycetes</taxon>
        <taxon>Micrococcales</taxon>
        <taxon>Dermabacteraceae</taxon>
        <taxon>Brachybacterium</taxon>
    </lineage>
</organism>
<dbReference type="Pfam" id="PF03091">
    <property type="entry name" value="CutA1"/>
    <property type="match status" value="1"/>
</dbReference>
<comment type="caution">
    <text evidence="2">The sequence shown here is derived from an EMBL/GenBank/DDBJ whole genome shotgun (WGS) entry which is preliminary data.</text>
</comment>
<dbReference type="GO" id="GO:0010038">
    <property type="term" value="P:response to metal ion"/>
    <property type="evidence" value="ECO:0007669"/>
    <property type="project" value="InterPro"/>
</dbReference>
<protein>
    <submittedName>
        <fullName evidence="2">Divalent-cation tolerance protein CutA</fullName>
    </submittedName>
</protein>
<dbReference type="SUPFAM" id="SSF54913">
    <property type="entry name" value="GlnB-like"/>
    <property type="match status" value="1"/>
</dbReference>
<name>A0A9D2RPA5_9MICO</name>
<gene>
    <name evidence="2" type="ORF">H9786_10890</name>
</gene>